<reference evidence="1" key="1">
    <citation type="submission" date="2021-01" db="EMBL/GenBank/DDBJ databases">
        <authorList>
            <person name="Corre E."/>
            <person name="Pelletier E."/>
            <person name="Niang G."/>
            <person name="Scheremetjew M."/>
            <person name="Finn R."/>
            <person name="Kale V."/>
            <person name="Holt S."/>
            <person name="Cochrane G."/>
            <person name="Meng A."/>
            <person name="Brown T."/>
            <person name="Cohen L."/>
        </authorList>
    </citation>
    <scope>NUCLEOTIDE SEQUENCE</scope>
    <source>
        <strain evidence="1">CCMP1723</strain>
    </source>
</reference>
<evidence type="ECO:0000313" key="1">
    <source>
        <dbReference type="EMBL" id="CAD8519690.1"/>
    </source>
</evidence>
<sequence length="108" mass="12607">MKVLRVIVCRNHHLSSLIKSAFKTRTIQLGSFCMGICQPFIFRAVSEQQCNFSRIIFYCLTIFDKLMLKFPVAGYYLANREDCSFNLLILNNDLIHGFLHIFHIVCKE</sequence>
<protein>
    <submittedName>
        <fullName evidence="1">Uncharacterized protein</fullName>
    </submittedName>
</protein>
<organism evidence="1">
    <name type="scientific">Micromonas pusilla</name>
    <name type="common">Picoplanktonic green alga</name>
    <name type="synonym">Chromulina pusilla</name>
    <dbReference type="NCBI Taxonomy" id="38833"/>
    <lineage>
        <taxon>Eukaryota</taxon>
        <taxon>Viridiplantae</taxon>
        <taxon>Chlorophyta</taxon>
        <taxon>Mamiellophyceae</taxon>
        <taxon>Mamiellales</taxon>
        <taxon>Mamiellaceae</taxon>
        <taxon>Micromonas</taxon>
    </lineage>
</organism>
<gene>
    <name evidence="1" type="ORF">MCOM1403_LOCUS7116</name>
</gene>
<proteinExistence type="predicted"/>
<dbReference type="EMBL" id="HBEQ01008854">
    <property type="protein sequence ID" value="CAD8519690.1"/>
    <property type="molecule type" value="Transcribed_RNA"/>
</dbReference>
<accession>A0A7S0NKG8</accession>
<name>A0A7S0NKG8_MICPS</name>
<dbReference type="AlphaFoldDB" id="A0A7S0NKG8"/>